<dbReference type="Gene3D" id="2.70.50.70">
    <property type="match status" value="1"/>
</dbReference>
<evidence type="ECO:0000256" key="3">
    <source>
        <dbReference type="ARBA" id="ARBA00022525"/>
    </source>
</evidence>
<keyword evidence="10" id="KW-1015">Disulfide bond</keyword>
<dbReference type="EC" id="1.14.99.56" evidence="15"/>
<keyword evidence="11" id="KW-0119">Carbohydrate metabolism</keyword>
<name>A0A6G1KMF8_9PLEO</name>
<evidence type="ECO:0000256" key="4">
    <source>
        <dbReference type="ARBA" id="ARBA00022723"/>
    </source>
</evidence>
<comment type="cofactor">
    <cofactor evidence="1">
        <name>Cu(2+)</name>
        <dbReference type="ChEBI" id="CHEBI:29036"/>
    </cofactor>
</comment>
<comment type="similarity">
    <text evidence="13">Belongs to the polysaccharide monooxygenase AA9 family.</text>
</comment>
<keyword evidence="8" id="KW-0186">Copper</keyword>
<dbReference type="AlphaFoldDB" id="A0A6G1KMF8"/>
<dbReference type="InterPro" id="IPR005103">
    <property type="entry name" value="AA9_LPMO"/>
</dbReference>
<dbReference type="GO" id="GO:0005576">
    <property type="term" value="C:extracellular region"/>
    <property type="evidence" value="ECO:0007669"/>
    <property type="project" value="UniProtKB-SubCell"/>
</dbReference>
<evidence type="ECO:0000256" key="7">
    <source>
        <dbReference type="ARBA" id="ARBA00023002"/>
    </source>
</evidence>
<evidence type="ECO:0000313" key="19">
    <source>
        <dbReference type="Proteomes" id="UP000799428"/>
    </source>
</evidence>
<keyword evidence="9 18" id="KW-0503">Monooxygenase</keyword>
<protein>
    <recommendedName>
        <fullName evidence="15">lytic cellulose monooxygenase (C4-dehydrogenating)</fullName>
        <ecNumber evidence="15">1.14.99.56</ecNumber>
    </recommendedName>
</protein>
<keyword evidence="7" id="KW-0560">Oxidoreductase</keyword>
<dbReference type="OrthoDB" id="5271017at2759"/>
<evidence type="ECO:0000256" key="13">
    <source>
        <dbReference type="ARBA" id="ARBA00044502"/>
    </source>
</evidence>
<keyword evidence="3" id="KW-0964">Secreted</keyword>
<sequence>MLFFTALLLAAATVQAHYTFPRLVINGVAETKDWTATRRTKNADTKQGIENPTATDIRCYQSANAGAISTVPAGATINYISTQQINHPGPTQYYLAKVPAGASVTSWDGSGAVWFKIKTTMPTVDSNKQMTWPGQNEYKTVNATIPAGTPSGDYLLRVEHIALHLAMQANKAQFYLACSQITITGGGSGSPAPLAAFPGAYKSTDPGILVNLGSIQPSAYQPPGPAVWSG</sequence>
<evidence type="ECO:0000256" key="1">
    <source>
        <dbReference type="ARBA" id="ARBA00001973"/>
    </source>
</evidence>
<evidence type="ECO:0000256" key="16">
    <source>
        <dbReference type="SAM" id="SignalP"/>
    </source>
</evidence>
<comment type="subcellular location">
    <subcellularLocation>
        <location evidence="2">Secreted</location>
    </subcellularLocation>
</comment>
<dbReference type="EMBL" id="MU005765">
    <property type="protein sequence ID" value="KAF2714076.1"/>
    <property type="molecule type" value="Genomic_DNA"/>
</dbReference>
<evidence type="ECO:0000256" key="11">
    <source>
        <dbReference type="ARBA" id="ARBA00023277"/>
    </source>
</evidence>
<reference evidence="18" key="1">
    <citation type="journal article" date="2020" name="Stud. Mycol.">
        <title>101 Dothideomycetes genomes: a test case for predicting lifestyles and emergence of pathogens.</title>
        <authorList>
            <person name="Haridas S."/>
            <person name="Albert R."/>
            <person name="Binder M."/>
            <person name="Bloem J."/>
            <person name="Labutti K."/>
            <person name="Salamov A."/>
            <person name="Andreopoulos B."/>
            <person name="Baker S."/>
            <person name="Barry K."/>
            <person name="Bills G."/>
            <person name="Bluhm B."/>
            <person name="Cannon C."/>
            <person name="Castanera R."/>
            <person name="Culley D."/>
            <person name="Daum C."/>
            <person name="Ezra D."/>
            <person name="Gonzalez J."/>
            <person name="Henrissat B."/>
            <person name="Kuo A."/>
            <person name="Liang C."/>
            <person name="Lipzen A."/>
            <person name="Lutzoni F."/>
            <person name="Magnuson J."/>
            <person name="Mondo S."/>
            <person name="Nolan M."/>
            <person name="Ohm R."/>
            <person name="Pangilinan J."/>
            <person name="Park H.-J."/>
            <person name="Ramirez L."/>
            <person name="Alfaro M."/>
            <person name="Sun H."/>
            <person name="Tritt A."/>
            <person name="Yoshinaga Y."/>
            <person name="Zwiers L.-H."/>
            <person name="Turgeon B."/>
            <person name="Goodwin S."/>
            <person name="Spatafora J."/>
            <person name="Crous P."/>
            <person name="Grigoriev I."/>
        </authorList>
    </citation>
    <scope>NUCLEOTIDE SEQUENCE</scope>
    <source>
        <strain evidence="18">CBS 279.74</strain>
    </source>
</reference>
<dbReference type="CDD" id="cd21175">
    <property type="entry name" value="LPMO_AA9"/>
    <property type="match status" value="1"/>
</dbReference>
<comment type="catalytic activity">
    <reaction evidence="14">
        <text>[(1-&gt;4)-beta-D-glucosyl]n+m + reduced acceptor + O2 = 4-dehydro-beta-D-glucosyl-[(1-&gt;4)-beta-D-glucosyl]n-1 + [(1-&gt;4)-beta-D-glucosyl]m + acceptor + H2O.</text>
        <dbReference type="EC" id="1.14.99.56"/>
    </reaction>
</comment>
<evidence type="ECO:0000256" key="8">
    <source>
        <dbReference type="ARBA" id="ARBA00023008"/>
    </source>
</evidence>
<evidence type="ECO:0000256" key="9">
    <source>
        <dbReference type="ARBA" id="ARBA00023033"/>
    </source>
</evidence>
<dbReference type="PANTHER" id="PTHR33353">
    <property type="entry name" value="PUTATIVE (AFU_ORTHOLOGUE AFUA_1G12560)-RELATED"/>
    <property type="match status" value="1"/>
</dbReference>
<evidence type="ECO:0000256" key="14">
    <source>
        <dbReference type="ARBA" id="ARBA00045077"/>
    </source>
</evidence>
<evidence type="ECO:0000256" key="10">
    <source>
        <dbReference type="ARBA" id="ARBA00023157"/>
    </source>
</evidence>
<dbReference type="GO" id="GO:0004497">
    <property type="term" value="F:monooxygenase activity"/>
    <property type="evidence" value="ECO:0007669"/>
    <property type="project" value="UniProtKB-KW"/>
</dbReference>
<keyword evidence="5 16" id="KW-0732">Signal</keyword>
<dbReference type="InterPro" id="IPR049892">
    <property type="entry name" value="AA9"/>
</dbReference>
<keyword evidence="12" id="KW-0624">Polysaccharide degradation</keyword>
<dbReference type="GO" id="GO:0046872">
    <property type="term" value="F:metal ion binding"/>
    <property type="evidence" value="ECO:0007669"/>
    <property type="project" value="UniProtKB-KW"/>
</dbReference>
<evidence type="ECO:0000313" key="18">
    <source>
        <dbReference type="EMBL" id="KAF2714076.1"/>
    </source>
</evidence>
<accession>A0A6G1KMF8</accession>
<gene>
    <name evidence="18" type="ORF">K504DRAFT_371145</name>
</gene>
<keyword evidence="19" id="KW-1185">Reference proteome</keyword>
<feature type="signal peptide" evidence="16">
    <location>
        <begin position="1"/>
        <end position="16"/>
    </location>
</feature>
<dbReference type="Proteomes" id="UP000799428">
    <property type="component" value="Unassembled WGS sequence"/>
</dbReference>
<evidence type="ECO:0000256" key="15">
    <source>
        <dbReference type="ARBA" id="ARBA00047174"/>
    </source>
</evidence>
<feature type="chain" id="PRO_5026061634" description="lytic cellulose monooxygenase (C4-dehydrogenating)" evidence="16">
    <location>
        <begin position="17"/>
        <end position="230"/>
    </location>
</feature>
<evidence type="ECO:0000259" key="17">
    <source>
        <dbReference type="Pfam" id="PF03443"/>
    </source>
</evidence>
<keyword evidence="6" id="KW-0136">Cellulose degradation</keyword>
<organism evidence="18 19">
    <name type="scientific">Pleomassaria siparia CBS 279.74</name>
    <dbReference type="NCBI Taxonomy" id="1314801"/>
    <lineage>
        <taxon>Eukaryota</taxon>
        <taxon>Fungi</taxon>
        <taxon>Dikarya</taxon>
        <taxon>Ascomycota</taxon>
        <taxon>Pezizomycotina</taxon>
        <taxon>Dothideomycetes</taxon>
        <taxon>Pleosporomycetidae</taxon>
        <taxon>Pleosporales</taxon>
        <taxon>Pleomassariaceae</taxon>
        <taxon>Pleomassaria</taxon>
    </lineage>
</organism>
<dbReference type="Pfam" id="PF03443">
    <property type="entry name" value="AA9"/>
    <property type="match status" value="1"/>
</dbReference>
<evidence type="ECO:0000256" key="2">
    <source>
        <dbReference type="ARBA" id="ARBA00004613"/>
    </source>
</evidence>
<dbReference type="PANTHER" id="PTHR33353:SF10">
    <property type="entry name" value="ENDO-BETA-1,4-GLUCANASE D"/>
    <property type="match status" value="1"/>
</dbReference>
<dbReference type="GO" id="GO:0030245">
    <property type="term" value="P:cellulose catabolic process"/>
    <property type="evidence" value="ECO:0007669"/>
    <property type="project" value="UniProtKB-KW"/>
</dbReference>
<evidence type="ECO:0000256" key="12">
    <source>
        <dbReference type="ARBA" id="ARBA00023326"/>
    </source>
</evidence>
<evidence type="ECO:0000256" key="6">
    <source>
        <dbReference type="ARBA" id="ARBA00023001"/>
    </source>
</evidence>
<proteinExistence type="inferred from homology"/>
<feature type="domain" description="Auxiliary Activity family 9 catalytic" evidence="17">
    <location>
        <begin position="17"/>
        <end position="217"/>
    </location>
</feature>
<keyword evidence="4" id="KW-0479">Metal-binding</keyword>
<evidence type="ECO:0000256" key="5">
    <source>
        <dbReference type="ARBA" id="ARBA00022729"/>
    </source>
</evidence>